<dbReference type="EMBL" id="HF935252">
    <property type="protein sequence ID" value="CCX05387.1"/>
    <property type="molecule type" value="Genomic_DNA"/>
</dbReference>
<dbReference type="InterPro" id="IPR021917">
    <property type="entry name" value="Unchr_Zn-peptidase-like"/>
</dbReference>
<dbReference type="GO" id="GO:0005737">
    <property type="term" value="C:cytoplasm"/>
    <property type="evidence" value="ECO:0007669"/>
    <property type="project" value="TreeGrafter"/>
</dbReference>
<dbReference type="SUPFAM" id="SSF51101">
    <property type="entry name" value="Mannose-binding lectins"/>
    <property type="match status" value="1"/>
</dbReference>
<organism evidence="2 3">
    <name type="scientific">Pyronema omphalodes (strain CBS 100304)</name>
    <name type="common">Pyronema confluens</name>
    <dbReference type="NCBI Taxonomy" id="1076935"/>
    <lineage>
        <taxon>Eukaryota</taxon>
        <taxon>Fungi</taxon>
        <taxon>Dikarya</taxon>
        <taxon>Ascomycota</taxon>
        <taxon>Pezizomycotina</taxon>
        <taxon>Pezizomycetes</taxon>
        <taxon>Pezizales</taxon>
        <taxon>Pyronemataceae</taxon>
        <taxon>Pyronema</taxon>
    </lineage>
</organism>
<protein>
    <submittedName>
        <fullName evidence="2">Similar to Putative zinc metalloproteinase C607.06c acc. no. Q9US12</fullName>
    </submittedName>
</protein>
<dbReference type="PANTHER" id="PTHR21054:SF2">
    <property type="entry name" value="MIP04191P"/>
    <property type="match status" value="1"/>
</dbReference>
<evidence type="ECO:0000313" key="2">
    <source>
        <dbReference type="EMBL" id="CCX05387.1"/>
    </source>
</evidence>
<name>U4KVP6_PYROM</name>
<evidence type="ECO:0000313" key="3">
    <source>
        <dbReference type="Proteomes" id="UP000018144"/>
    </source>
</evidence>
<dbReference type="Pfam" id="PF01419">
    <property type="entry name" value="Jacalin"/>
    <property type="match status" value="1"/>
</dbReference>
<dbReference type="eggNOG" id="KOG4525">
    <property type="taxonomic scope" value="Eukaryota"/>
</dbReference>
<dbReference type="Pfam" id="PF12044">
    <property type="entry name" value="Metallopep"/>
    <property type="match status" value="1"/>
</dbReference>
<reference evidence="2 3" key="1">
    <citation type="journal article" date="2013" name="PLoS Genet.">
        <title>The genome and development-dependent transcriptomes of Pyronema confluens: a window into fungal evolution.</title>
        <authorList>
            <person name="Traeger S."/>
            <person name="Altegoer F."/>
            <person name="Freitag M."/>
            <person name="Gabaldon T."/>
            <person name="Kempken F."/>
            <person name="Kumar A."/>
            <person name="Marcet-Houben M."/>
            <person name="Poggeler S."/>
            <person name="Stajich J.E."/>
            <person name="Nowrousian M."/>
        </authorList>
    </citation>
    <scope>NUCLEOTIDE SEQUENCE [LARGE SCALE GENOMIC DNA]</scope>
    <source>
        <strain evidence="3">CBS 100304</strain>
        <tissue evidence="2">Vegetative mycelium</tissue>
    </source>
</reference>
<dbReference type="InterPro" id="IPR053002">
    <property type="entry name" value="Metalloproteinase_M10B"/>
</dbReference>
<sequence>MFPQITSHLPASTVHSRLLLVSGLVTVRNQNGDLWVLSHANSFPPQSFPVRNSAFKALLHLSPGENSITLDFRCSRNSSSNQAVFDVTYVPLLQNPPLHLAILIGQDSPLRYDEVPGVPANLDTAIKKLRMAAYLWQAYTANEMHAQGHGHRTFRLEEAWLHDTLSRVDSPRRTTAKVTVLRSRHSTAHLRDPCRAQQYKGRTDDQGLYRIAAEAIREHPELKPALGEKSHVAVLYLDSMWDKKHKTVTAHAALGGPDAGGGLALAIFGSHSLFAWPDCIEDVVKAFSDTRPVDTKHCCVDGEGNNYMMAANVGIGAFLHECGHLFGCPHQPDGVMLRDYIRLNRSFTLATGELCHWNRLDTLRFLRHPCFSLPSDKSYPPGCISALPIPTGILISSPSPIVLVELRTNGSEYPTSTLEPNKPSFVIPFPPVDTNIQLFSRGCPTFTVPSSAAMVPNNGTFRTVVCGSGKGTAQRAAIPYPLTRIVVHHGAALDGLEFFSNSGNGVLFGTRGGGKAVFVMQPGEELRGFSVKCGAWVDAVYIRTNLRSSEWFGGSGGGYMDAVTPGGCRLTAVFGDVGSWVLGLGVEYVSN</sequence>
<dbReference type="OMA" id="YSIEIFC"/>
<accession>U4KVP6</accession>
<proteinExistence type="predicted"/>
<keyword evidence="3" id="KW-1185">Reference proteome</keyword>
<dbReference type="Gene3D" id="2.100.10.30">
    <property type="entry name" value="Jacalin-like lectin domain"/>
    <property type="match status" value="1"/>
</dbReference>
<dbReference type="InterPro" id="IPR036404">
    <property type="entry name" value="Jacalin-like_lectin_dom_sf"/>
</dbReference>
<evidence type="ECO:0000259" key="1">
    <source>
        <dbReference type="Pfam" id="PF01419"/>
    </source>
</evidence>
<dbReference type="AlphaFoldDB" id="U4KVP6"/>
<feature type="domain" description="Jacalin-type lectin" evidence="1">
    <location>
        <begin position="466"/>
        <end position="586"/>
    </location>
</feature>
<dbReference type="Proteomes" id="UP000018144">
    <property type="component" value="Unassembled WGS sequence"/>
</dbReference>
<dbReference type="InterPro" id="IPR001229">
    <property type="entry name" value="Jacalin-like_lectin_dom"/>
</dbReference>
<dbReference type="PANTHER" id="PTHR21054">
    <property type="entry name" value="ZINC METALLOPROTEINASE-RELATED"/>
    <property type="match status" value="1"/>
</dbReference>
<gene>
    <name evidence="2" type="ORF">PCON_04974</name>
</gene>
<dbReference type="OrthoDB" id="74460at2759"/>